<name>A0AC60PG60_IXOPE</name>
<keyword evidence="2" id="KW-1185">Reference proteome</keyword>
<dbReference type="EMBL" id="JABSTQ010010649">
    <property type="protein sequence ID" value="KAG0419220.1"/>
    <property type="molecule type" value="Genomic_DNA"/>
</dbReference>
<sequence>MGCCEAYCFEKDKKKVRIRIGHALQEQLSNALLHAQESVSVAEKALFEKQEAELALNQAEQEVTDLRASLECLIDEASQRTASEIDKVRVRSNQCIKELVAQVGTLEQASRCNLYIAGAALKTQSTTLDSLSEKNEELKAEVDRLQSIQAALRSNRDPAFRELGQSLTQAEKLCEERRLLIDSLRDELSEQSRRHTLEVKRREAESEQLRKALREMERRTDELLTLRVDSEGQAIEARQRLQVSEAESAALRRTVETEVAELQETLRQRQAEHTAKLQHTEERCEKKLMDLQSLLEAHKTMNDRWKTEASKMASEYETEIRAARTKASSLRKLNSDLKKKLARAQTDVQKRRLRTVEAD</sequence>
<gene>
    <name evidence="1" type="ORF">HPB47_004276</name>
</gene>
<evidence type="ECO:0000313" key="1">
    <source>
        <dbReference type="EMBL" id="KAG0419220.1"/>
    </source>
</evidence>
<protein>
    <submittedName>
        <fullName evidence="1">Uncharacterized protein</fullName>
    </submittedName>
</protein>
<reference evidence="1 2" key="1">
    <citation type="journal article" date="2020" name="Cell">
        <title>Large-Scale Comparative Analyses of Tick Genomes Elucidate Their Genetic Diversity and Vector Capacities.</title>
        <authorList>
            <consortium name="Tick Genome and Microbiome Consortium (TIGMIC)"/>
            <person name="Jia N."/>
            <person name="Wang J."/>
            <person name="Shi W."/>
            <person name="Du L."/>
            <person name="Sun Y."/>
            <person name="Zhan W."/>
            <person name="Jiang J.F."/>
            <person name="Wang Q."/>
            <person name="Zhang B."/>
            <person name="Ji P."/>
            <person name="Bell-Sakyi L."/>
            <person name="Cui X.M."/>
            <person name="Yuan T.T."/>
            <person name="Jiang B.G."/>
            <person name="Yang W.F."/>
            <person name="Lam T.T."/>
            <person name="Chang Q.C."/>
            <person name="Ding S.J."/>
            <person name="Wang X.J."/>
            <person name="Zhu J.G."/>
            <person name="Ruan X.D."/>
            <person name="Zhao L."/>
            <person name="Wei J.T."/>
            <person name="Ye R.Z."/>
            <person name="Que T.C."/>
            <person name="Du C.H."/>
            <person name="Zhou Y.H."/>
            <person name="Cheng J.X."/>
            <person name="Dai P.F."/>
            <person name="Guo W.B."/>
            <person name="Han X.H."/>
            <person name="Huang E.J."/>
            <person name="Li L.F."/>
            <person name="Wei W."/>
            <person name="Gao Y.C."/>
            <person name="Liu J.Z."/>
            <person name="Shao H.Z."/>
            <person name="Wang X."/>
            <person name="Wang C.C."/>
            <person name="Yang T.C."/>
            <person name="Huo Q.B."/>
            <person name="Li W."/>
            <person name="Chen H.Y."/>
            <person name="Chen S.E."/>
            <person name="Zhou L.G."/>
            <person name="Ni X.B."/>
            <person name="Tian J.H."/>
            <person name="Sheng Y."/>
            <person name="Liu T."/>
            <person name="Pan Y.S."/>
            <person name="Xia L.Y."/>
            <person name="Li J."/>
            <person name="Zhao F."/>
            <person name="Cao W.C."/>
        </authorList>
    </citation>
    <scope>NUCLEOTIDE SEQUENCE [LARGE SCALE GENOMIC DNA]</scope>
    <source>
        <strain evidence="1">Iper-2018</strain>
    </source>
</reference>
<organism evidence="1 2">
    <name type="scientific">Ixodes persulcatus</name>
    <name type="common">Taiga tick</name>
    <dbReference type="NCBI Taxonomy" id="34615"/>
    <lineage>
        <taxon>Eukaryota</taxon>
        <taxon>Metazoa</taxon>
        <taxon>Ecdysozoa</taxon>
        <taxon>Arthropoda</taxon>
        <taxon>Chelicerata</taxon>
        <taxon>Arachnida</taxon>
        <taxon>Acari</taxon>
        <taxon>Parasitiformes</taxon>
        <taxon>Ixodida</taxon>
        <taxon>Ixodoidea</taxon>
        <taxon>Ixodidae</taxon>
        <taxon>Ixodinae</taxon>
        <taxon>Ixodes</taxon>
    </lineage>
</organism>
<comment type="caution">
    <text evidence="1">The sequence shown here is derived from an EMBL/GenBank/DDBJ whole genome shotgun (WGS) entry which is preliminary data.</text>
</comment>
<proteinExistence type="predicted"/>
<accession>A0AC60PG60</accession>
<dbReference type="Proteomes" id="UP000805193">
    <property type="component" value="Unassembled WGS sequence"/>
</dbReference>
<evidence type="ECO:0000313" key="2">
    <source>
        <dbReference type="Proteomes" id="UP000805193"/>
    </source>
</evidence>